<dbReference type="PANTHER" id="PTHR26450">
    <property type="entry name" value="OLFACTORY RECEPTOR 56B1-RELATED"/>
    <property type="match status" value="1"/>
</dbReference>
<proteinExistence type="inferred from homology"/>
<feature type="transmembrane region" description="Helical" evidence="11">
    <location>
        <begin position="275"/>
        <end position="297"/>
    </location>
</feature>
<keyword evidence="8 10" id="KW-0675">Receptor</keyword>
<dbReference type="Gene3D" id="1.20.1070.10">
    <property type="entry name" value="Rhodopsin 7-helix transmembrane proteins"/>
    <property type="match status" value="1"/>
</dbReference>
<keyword evidence="4 11" id="KW-0552">Olfaction</keyword>
<keyword evidence="5 11" id="KW-1133">Transmembrane helix</keyword>
<keyword evidence="6 10" id="KW-0297">G-protein coupled receptor</keyword>
<organism evidence="13 14">
    <name type="scientific">Pyxicephalus adspersus</name>
    <name type="common">African bullfrog</name>
    <dbReference type="NCBI Taxonomy" id="30357"/>
    <lineage>
        <taxon>Eukaryota</taxon>
        <taxon>Metazoa</taxon>
        <taxon>Chordata</taxon>
        <taxon>Craniata</taxon>
        <taxon>Vertebrata</taxon>
        <taxon>Euteleostomi</taxon>
        <taxon>Amphibia</taxon>
        <taxon>Batrachia</taxon>
        <taxon>Anura</taxon>
        <taxon>Neobatrachia</taxon>
        <taxon>Ranoidea</taxon>
        <taxon>Pyxicephalidae</taxon>
        <taxon>Pyxicephalinae</taxon>
        <taxon>Pyxicephalus</taxon>
    </lineage>
</organism>
<evidence type="ECO:0000256" key="10">
    <source>
        <dbReference type="RuleBase" id="RU000688"/>
    </source>
</evidence>
<dbReference type="PRINTS" id="PR00237">
    <property type="entry name" value="GPCRRHODOPSN"/>
</dbReference>
<evidence type="ECO:0000256" key="11">
    <source>
        <dbReference type="RuleBase" id="RU363047"/>
    </source>
</evidence>
<evidence type="ECO:0000256" key="6">
    <source>
        <dbReference type="ARBA" id="ARBA00023040"/>
    </source>
</evidence>
<feature type="transmembrane region" description="Helical" evidence="11">
    <location>
        <begin position="103"/>
        <end position="124"/>
    </location>
</feature>
<dbReference type="PANTHER" id="PTHR26450:SF92">
    <property type="entry name" value="OLFACTORY RECEPTOR 51E2"/>
    <property type="match status" value="1"/>
</dbReference>
<dbReference type="InterPro" id="IPR017452">
    <property type="entry name" value="GPCR_Rhodpsn_7TM"/>
</dbReference>
<name>A0AAV3AXW2_PYXAD</name>
<evidence type="ECO:0000313" key="13">
    <source>
        <dbReference type="EMBL" id="DBA32218.1"/>
    </source>
</evidence>
<dbReference type="EMBL" id="DYDO01000001">
    <property type="protein sequence ID" value="DBA32218.1"/>
    <property type="molecule type" value="Genomic_DNA"/>
</dbReference>
<comment type="subcellular location">
    <subcellularLocation>
        <location evidence="11">Cell membrane</location>
        <topology evidence="11">Multi-pass membrane protein</topology>
    </subcellularLocation>
    <subcellularLocation>
        <location evidence="1">Membrane</location>
        <topology evidence="1">Multi-pass membrane protein</topology>
    </subcellularLocation>
</comment>
<dbReference type="InterPro" id="IPR000725">
    <property type="entry name" value="Olfact_rcpt"/>
</dbReference>
<evidence type="ECO:0000256" key="9">
    <source>
        <dbReference type="ARBA" id="ARBA00023224"/>
    </source>
</evidence>
<dbReference type="GO" id="GO:0004930">
    <property type="term" value="F:G protein-coupled receptor activity"/>
    <property type="evidence" value="ECO:0007669"/>
    <property type="project" value="UniProtKB-KW"/>
</dbReference>
<feature type="transmembrane region" description="Helical" evidence="11">
    <location>
        <begin position="65"/>
        <end position="91"/>
    </location>
</feature>
<dbReference type="FunFam" id="1.20.1070.10:FF:000002">
    <property type="entry name" value="Olfactory receptor"/>
    <property type="match status" value="1"/>
</dbReference>
<evidence type="ECO:0000259" key="12">
    <source>
        <dbReference type="PROSITE" id="PS50262"/>
    </source>
</evidence>
<reference evidence="13" key="1">
    <citation type="thesis" date="2020" institute="ProQuest LLC" country="789 East Eisenhower Parkway, Ann Arbor, MI, USA">
        <title>Comparative Genomics and Chromosome Evolution.</title>
        <authorList>
            <person name="Mudd A.B."/>
        </authorList>
    </citation>
    <scope>NUCLEOTIDE SEQUENCE</scope>
    <source>
        <strain evidence="13">1538</strain>
        <tissue evidence="13">Blood</tissue>
    </source>
</reference>
<evidence type="ECO:0000256" key="3">
    <source>
        <dbReference type="ARBA" id="ARBA00022692"/>
    </source>
</evidence>
<dbReference type="PRINTS" id="PR00245">
    <property type="entry name" value="OLFACTORYR"/>
</dbReference>
<dbReference type="Pfam" id="PF13853">
    <property type="entry name" value="7tm_4"/>
    <property type="match status" value="1"/>
</dbReference>
<dbReference type="PROSITE" id="PS00237">
    <property type="entry name" value="G_PROTEIN_RECEP_F1_1"/>
    <property type="match status" value="1"/>
</dbReference>
<dbReference type="GO" id="GO:0005886">
    <property type="term" value="C:plasma membrane"/>
    <property type="evidence" value="ECO:0007669"/>
    <property type="project" value="UniProtKB-SubCell"/>
</dbReference>
<dbReference type="PROSITE" id="PS50262">
    <property type="entry name" value="G_PROTEIN_RECEP_F1_2"/>
    <property type="match status" value="1"/>
</dbReference>
<dbReference type="GO" id="GO:0071396">
    <property type="term" value="P:cellular response to lipid"/>
    <property type="evidence" value="ECO:0007669"/>
    <property type="project" value="UniProtKB-ARBA"/>
</dbReference>
<feature type="domain" description="G-protein coupled receptors family 1 profile" evidence="12">
    <location>
        <begin position="45"/>
        <end position="295"/>
    </location>
</feature>
<feature type="transmembrane region" description="Helical" evidence="11">
    <location>
        <begin position="241"/>
        <end position="263"/>
    </location>
</feature>
<gene>
    <name evidence="13" type="ORF">GDO54_000027</name>
</gene>
<evidence type="ECO:0000256" key="2">
    <source>
        <dbReference type="ARBA" id="ARBA00022606"/>
    </source>
</evidence>
<comment type="caution">
    <text evidence="13">The sequence shown here is derived from an EMBL/GenBank/DDBJ whole genome shotgun (WGS) entry which is preliminary data.</text>
</comment>
<feature type="transmembrane region" description="Helical" evidence="11">
    <location>
        <begin position="144"/>
        <end position="167"/>
    </location>
</feature>
<accession>A0AAV3AXW2</accession>
<dbReference type="Proteomes" id="UP001181693">
    <property type="component" value="Unassembled WGS sequence"/>
</dbReference>
<evidence type="ECO:0000256" key="8">
    <source>
        <dbReference type="ARBA" id="ARBA00023170"/>
    </source>
</evidence>
<keyword evidence="3 10" id="KW-0812">Transmembrane</keyword>
<evidence type="ECO:0000256" key="7">
    <source>
        <dbReference type="ARBA" id="ARBA00023136"/>
    </source>
</evidence>
<evidence type="ECO:0000256" key="4">
    <source>
        <dbReference type="ARBA" id="ARBA00022725"/>
    </source>
</evidence>
<comment type="similarity">
    <text evidence="10">Belongs to the G-protein coupled receptor 1 family.</text>
</comment>
<evidence type="ECO:0000313" key="14">
    <source>
        <dbReference type="Proteomes" id="UP001181693"/>
    </source>
</evidence>
<dbReference type="SUPFAM" id="SSF81321">
    <property type="entry name" value="Family A G protein-coupled receptor-like"/>
    <property type="match status" value="1"/>
</dbReference>
<sequence length="320" mass="36060">MTGPNNTAQCSNISEFTLSGIPGLEDYNFWFGFLITIMYIVAVLGNSTVLYIIKVEPELHEPMYIFLFLLSVVELLIATTVMPQMLGIFWFRQRQITYNLCLTQLFFIHFLSALDSGILVAMAVDRYVAICHPLRYSSILTNQNITKISLVIIVRGAAGMIPFPLLIRRHSLFRRKALTHSYCLHQEVMNLACADIKVNIIYGLFIILYVMGIDSVFISISYLLIIKTVVCLVADASMKAISTCVAHICAVLVYYIPLIGLSVVHRYPSDSVPNLHILFGNIYLLLPPLINPLIYGIKTKQIRTRLSKLLTKFIGQSKSS</sequence>
<keyword evidence="11" id="KW-1003">Cell membrane</keyword>
<protein>
    <recommendedName>
        <fullName evidence="11">Olfactory receptor</fullName>
    </recommendedName>
</protein>
<keyword evidence="9 10" id="KW-0807">Transducer</keyword>
<dbReference type="AlphaFoldDB" id="A0AAV3AXW2"/>
<feature type="transmembrane region" description="Helical" evidence="11">
    <location>
        <begin position="29"/>
        <end position="53"/>
    </location>
</feature>
<keyword evidence="14" id="KW-1185">Reference proteome</keyword>
<dbReference type="GO" id="GO:0004984">
    <property type="term" value="F:olfactory receptor activity"/>
    <property type="evidence" value="ECO:0007669"/>
    <property type="project" value="InterPro"/>
</dbReference>
<dbReference type="InterPro" id="IPR000276">
    <property type="entry name" value="GPCR_Rhodpsn"/>
</dbReference>
<evidence type="ECO:0000256" key="5">
    <source>
        <dbReference type="ARBA" id="ARBA00022989"/>
    </source>
</evidence>
<keyword evidence="7 11" id="KW-0472">Membrane</keyword>
<evidence type="ECO:0000256" key="1">
    <source>
        <dbReference type="ARBA" id="ARBA00004141"/>
    </source>
</evidence>
<dbReference type="InterPro" id="IPR050402">
    <property type="entry name" value="OR51/52/56-like"/>
</dbReference>
<keyword evidence="2 11" id="KW-0716">Sensory transduction</keyword>